<dbReference type="EMBL" id="JAOPJF010000031">
    <property type="protein sequence ID" value="KAK1144414.1"/>
    <property type="molecule type" value="Genomic_DNA"/>
</dbReference>
<proteinExistence type="predicted"/>
<keyword evidence="2" id="KW-1185">Reference proteome</keyword>
<evidence type="ECO:0000313" key="1">
    <source>
        <dbReference type="EMBL" id="KAK1144414.1"/>
    </source>
</evidence>
<sequence>MDLRSAPRVPDAMSMFLGVCYSTIALIMGHYGGGLHVYDVPVEHLIPFQKTVYVTMVMYGPTAYLTKVSLLWIITRVFKPFREFVIFIYIFLGVMLAYYIPAVIVKIRICNPISKFWAPSTPGSCLDQTSIILADAVVSVVSDITILLLPLPLTLRLQLPMKKKIRVMGILGAGGMACAFSVIRLILIVVTGQSDDGTIAFMRVNMCGNAEIAIGIVCACLPALSALITHVCHEYSSNGATHTSGHDASKGNRDSRAERVRPPLQLKEMDCDQDILMQHVQGQPRIETAVLSEEGHFHVEAGGILKTVDVSTSFGVQVATQLRGGSGFGAAIARRFGSEGAKVIIADINAEGGQKVAAQDPDNLIFQALDVTKAEEWKTVVDAAVERFGRLDVLVNNAGTTYRNKPTAEVTEAEWERVFNVNVKGIFLGTNAFIPKLIEQGQGGSMINVSSTGATRPRPGLVWYNASKGAVSNATKGLAAEYGPHNIRVNTVSPLLSGTGLFSMFTGMPDTPENREKFIGNVPLGRLTDPEDVANMCLYLASDEGSFVNGTEMIVDGGKCI</sequence>
<name>A0ACC3B2J5_9EURO</name>
<dbReference type="Proteomes" id="UP001177260">
    <property type="component" value="Unassembled WGS sequence"/>
</dbReference>
<accession>A0ACC3B2J5</accession>
<gene>
    <name evidence="1" type="ORF">N8T08_005567</name>
</gene>
<organism evidence="1 2">
    <name type="scientific">Aspergillus melleus</name>
    <dbReference type="NCBI Taxonomy" id="138277"/>
    <lineage>
        <taxon>Eukaryota</taxon>
        <taxon>Fungi</taxon>
        <taxon>Dikarya</taxon>
        <taxon>Ascomycota</taxon>
        <taxon>Pezizomycotina</taxon>
        <taxon>Eurotiomycetes</taxon>
        <taxon>Eurotiomycetidae</taxon>
        <taxon>Eurotiales</taxon>
        <taxon>Aspergillaceae</taxon>
        <taxon>Aspergillus</taxon>
        <taxon>Aspergillus subgen. Circumdati</taxon>
    </lineage>
</organism>
<protein>
    <submittedName>
        <fullName evidence="1">Uncharacterized protein</fullName>
    </submittedName>
</protein>
<reference evidence="1 2" key="1">
    <citation type="journal article" date="2023" name="ACS Omega">
        <title>Identification of the Neoaspergillic Acid Biosynthesis Gene Cluster by Establishing an In Vitro CRISPR-Ribonucleoprotein Genetic System in Aspergillus melleus.</title>
        <authorList>
            <person name="Yuan B."/>
            <person name="Grau M.F."/>
            <person name="Murata R.M."/>
            <person name="Torok T."/>
            <person name="Venkateswaran K."/>
            <person name="Stajich J.E."/>
            <person name="Wang C.C.C."/>
        </authorList>
    </citation>
    <scope>NUCLEOTIDE SEQUENCE [LARGE SCALE GENOMIC DNA]</scope>
    <source>
        <strain evidence="1 2">IMV 1140</strain>
    </source>
</reference>
<comment type="caution">
    <text evidence="1">The sequence shown here is derived from an EMBL/GenBank/DDBJ whole genome shotgun (WGS) entry which is preliminary data.</text>
</comment>
<evidence type="ECO:0000313" key="2">
    <source>
        <dbReference type="Proteomes" id="UP001177260"/>
    </source>
</evidence>